<name>A0A974DQG7_XENLA</name>
<dbReference type="AlphaFoldDB" id="A0A974DQG7"/>
<reference evidence="2" key="1">
    <citation type="journal article" date="2016" name="Nature">
        <title>Genome evolution in the allotetraploid frog Xenopus laevis.</title>
        <authorList>
            <person name="Session A.M."/>
            <person name="Uno Y."/>
            <person name="Kwon T."/>
            <person name="Chapman J.A."/>
            <person name="Toyoda A."/>
            <person name="Takahashi S."/>
            <person name="Fukui A."/>
            <person name="Hikosaka A."/>
            <person name="Suzuki A."/>
            <person name="Kondo M."/>
            <person name="van Heeringen S.J."/>
            <person name="Quigley I."/>
            <person name="Heinz S."/>
            <person name="Ogino H."/>
            <person name="Ochi H."/>
            <person name="Hellsten U."/>
            <person name="Lyons J.B."/>
            <person name="Simakov O."/>
            <person name="Putnam N."/>
            <person name="Stites J."/>
            <person name="Kuroki Y."/>
            <person name="Tanaka T."/>
            <person name="Michiue T."/>
            <person name="Watanabe M."/>
            <person name="Bogdanovic O."/>
            <person name="Lister R."/>
            <person name="Georgiou G."/>
            <person name="Paranjpe S.S."/>
            <person name="van Kruijsbergen I."/>
            <person name="Shu S."/>
            <person name="Carlson J."/>
            <person name="Kinoshita T."/>
            <person name="Ohta Y."/>
            <person name="Mawaribuchi S."/>
            <person name="Jenkins J."/>
            <person name="Grimwood J."/>
            <person name="Schmutz J."/>
            <person name="Mitros T."/>
            <person name="Mozaffari S.V."/>
            <person name="Suzuki Y."/>
            <person name="Haramoto Y."/>
            <person name="Yamamoto T.S."/>
            <person name="Takagi C."/>
            <person name="Heald R."/>
            <person name="Miller K."/>
            <person name="Haudenschild C."/>
            <person name="Kitzman J."/>
            <person name="Nakayama T."/>
            <person name="Izutsu Y."/>
            <person name="Robert J."/>
            <person name="Fortriede J."/>
            <person name="Burns K."/>
            <person name="Lotay V."/>
            <person name="Karimi K."/>
            <person name="Yasuoka Y."/>
            <person name="Dichmann D.S."/>
            <person name="Flajnik M.F."/>
            <person name="Houston D.W."/>
            <person name="Shendure J."/>
            <person name="DuPasquier L."/>
            <person name="Vize P.D."/>
            <person name="Zorn A.M."/>
            <person name="Ito M."/>
            <person name="Marcotte E.M."/>
            <person name="Wallingford J.B."/>
            <person name="Ito Y."/>
            <person name="Asashima M."/>
            <person name="Ueno N."/>
            <person name="Matsuda Y."/>
            <person name="Veenstra G.J."/>
            <person name="Fujiyama A."/>
            <person name="Harland R.M."/>
            <person name="Taira M."/>
            <person name="Rokhsar D.S."/>
        </authorList>
    </citation>
    <scope>NUCLEOTIDE SEQUENCE [LARGE SCALE GENOMIC DNA]</scope>
    <source>
        <strain evidence="2">J</strain>
    </source>
</reference>
<sequence>MQCTQARALLISQVGRSITSLWQLNCSVAERLQIWLIHFMTQYPLMGGPDLCCPAEPQQQIDHFWVMLVFFICICRCCVLCKSELLLTPHWLKQIHLCK</sequence>
<proteinExistence type="predicted"/>
<evidence type="ECO:0000313" key="1">
    <source>
        <dbReference type="EMBL" id="OCT96249.1"/>
    </source>
</evidence>
<protein>
    <submittedName>
        <fullName evidence="1">Uncharacterized protein</fullName>
    </submittedName>
</protein>
<organism evidence="1 2">
    <name type="scientific">Xenopus laevis</name>
    <name type="common">African clawed frog</name>
    <dbReference type="NCBI Taxonomy" id="8355"/>
    <lineage>
        <taxon>Eukaryota</taxon>
        <taxon>Metazoa</taxon>
        <taxon>Chordata</taxon>
        <taxon>Craniata</taxon>
        <taxon>Vertebrata</taxon>
        <taxon>Euteleostomi</taxon>
        <taxon>Amphibia</taxon>
        <taxon>Batrachia</taxon>
        <taxon>Anura</taxon>
        <taxon>Pipoidea</taxon>
        <taxon>Pipidae</taxon>
        <taxon>Xenopodinae</taxon>
        <taxon>Xenopus</taxon>
        <taxon>Xenopus</taxon>
    </lineage>
</organism>
<dbReference type="Proteomes" id="UP000694892">
    <property type="component" value="Chromosome 2L"/>
</dbReference>
<gene>
    <name evidence="1" type="ORF">XELAEV_18013924mg</name>
</gene>
<dbReference type="EMBL" id="CM004468">
    <property type="protein sequence ID" value="OCT96249.1"/>
    <property type="molecule type" value="Genomic_DNA"/>
</dbReference>
<evidence type="ECO:0000313" key="2">
    <source>
        <dbReference type="Proteomes" id="UP000694892"/>
    </source>
</evidence>
<accession>A0A974DQG7</accession>